<evidence type="ECO:0000313" key="2">
    <source>
        <dbReference type="EMBL" id="CAB9498613.1"/>
    </source>
</evidence>
<protein>
    <submittedName>
        <fullName evidence="2">Uncharacterized protein</fullName>
    </submittedName>
</protein>
<name>A0A9N8H6D8_9STRA</name>
<keyword evidence="1" id="KW-0812">Transmembrane</keyword>
<dbReference type="Proteomes" id="UP001153069">
    <property type="component" value="Unassembled WGS sequence"/>
</dbReference>
<keyword evidence="1" id="KW-1133">Transmembrane helix</keyword>
<organism evidence="2 3">
    <name type="scientific">Seminavis robusta</name>
    <dbReference type="NCBI Taxonomy" id="568900"/>
    <lineage>
        <taxon>Eukaryota</taxon>
        <taxon>Sar</taxon>
        <taxon>Stramenopiles</taxon>
        <taxon>Ochrophyta</taxon>
        <taxon>Bacillariophyta</taxon>
        <taxon>Bacillariophyceae</taxon>
        <taxon>Bacillariophycidae</taxon>
        <taxon>Naviculales</taxon>
        <taxon>Naviculaceae</taxon>
        <taxon>Seminavis</taxon>
    </lineage>
</organism>
<feature type="transmembrane region" description="Helical" evidence="1">
    <location>
        <begin position="53"/>
        <end position="77"/>
    </location>
</feature>
<feature type="transmembrane region" description="Helical" evidence="1">
    <location>
        <begin position="146"/>
        <end position="166"/>
    </location>
</feature>
<keyword evidence="1" id="KW-0472">Membrane</keyword>
<evidence type="ECO:0000256" key="1">
    <source>
        <dbReference type="SAM" id="Phobius"/>
    </source>
</evidence>
<gene>
    <name evidence="2" type="ORF">SEMRO_42_G025410.1</name>
</gene>
<dbReference type="OrthoDB" id="47348at2759"/>
<dbReference type="EMBL" id="CAICTM010000042">
    <property type="protein sequence ID" value="CAB9498613.1"/>
    <property type="molecule type" value="Genomic_DNA"/>
</dbReference>
<comment type="caution">
    <text evidence="2">The sequence shown here is derived from an EMBL/GenBank/DDBJ whole genome shotgun (WGS) entry which is preliminary data.</text>
</comment>
<accession>A0A9N8H6D8</accession>
<keyword evidence="3" id="KW-1185">Reference proteome</keyword>
<sequence>MADTDYALADKQGATPVVQGTEAPDGVFKTGAGGVKRGHKCCGGCCDVRRATIIVNIISMVLGVVGVLFMITAGSIASNLDASNYDDDEMVAAINELEGTDFGGSMGVAIALSSVRILLNAAGIWGALKYNVVGVGAGLVAYGLEFLFSLITFNIVGLIWNGFFAYPHVYLIMEMRNGIMNAQTYEDIEKQSCCCV</sequence>
<reference evidence="2" key="1">
    <citation type="submission" date="2020-06" db="EMBL/GenBank/DDBJ databases">
        <authorList>
            <consortium name="Plant Systems Biology data submission"/>
        </authorList>
    </citation>
    <scope>NUCLEOTIDE SEQUENCE</scope>
    <source>
        <strain evidence="2">D6</strain>
    </source>
</reference>
<evidence type="ECO:0000313" key="3">
    <source>
        <dbReference type="Proteomes" id="UP001153069"/>
    </source>
</evidence>
<proteinExistence type="predicted"/>
<dbReference type="AlphaFoldDB" id="A0A9N8H6D8"/>